<dbReference type="EMBL" id="VOIH02000004">
    <property type="protein sequence ID" value="KAF3449108.1"/>
    <property type="molecule type" value="Genomic_DNA"/>
</dbReference>
<accession>A0A8K0MKK2</accession>
<name>A0A8K0MKK2_9ROSA</name>
<sequence>MGCSNQVSLAVAPLPEADVPTTLPWNGVVFCSHCSGATITKDKFRHFNAIDGLIQTLLEIDLRWFLKIVPSYVTARLSPCPSQASKLNIEGSLRGLLIYPSRATIQIPVLVGLALTG</sequence>
<dbReference type="AlphaFoldDB" id="A0A8K0MKK2"/>
<evidence type="ECO:0000313" key="1">
    <source>
        <dbReference type="EMBL" id="KAF3449108.1"/>
    </source>
</evidence>
<comment type="caution">
    <text evidence="1">The sequence shown here is derived from an EMBL/GenBank/DDBJ whole genome shotgun (WGS) entry which is preliminary data.</text>
</comment>
<evidence type="ECO:0000313" key="2">
    <source>
        <dbReference type="Proteomes" id="UP000796880"/>
    </source>
</evidence>
<reference evidence="1" key="1">
    <citation type="submission" date="2020-03" db="EMBL/GenBank/DDBJ databases">
        <title>A high-quality chromosome-level genome assembly of a woody plant with both climbing and erect habits, Rhamnella rubrinervis.</title>
        <authorList>
            <person name="Lu Z."/>
            <person name="Yang Y."/>
            <person name="Zhu X."/>
            <person name="Sun Y."/>
        </authorList>
    </citation>
    <scope>NUCLEOTIDE SEQUENCE</scope>
    <source>
        <strain evidence="1">BYM</strain>
        <tissue evidence="1">Leaf</tissue>
    </source>
</reference>
<organism evidence="1 2">
    <name type="scientific">Rhamnella rubrinervis</name>
    <dbReference type="NCBI Taxonomy" id="2594499"/>
    <lineage>
        <taxon>Eukaryota</taxon>
        <taxon>Viridiplantae</taxon>
        <taxon>Streptophyta</taxon>
        <taxon>Embryophyta</taxon>
        <taxon>Tracheophyta</taxon>
        <taxon>Spermatophyta</taxon>
        <taxon>Magnoliopsida</taxon>
        <taxon>eudicotyledons</taxon>
        <taxon>Gunneridae</taxon>
        <taxon>Pentapetalae</taxon>
        <taxon>rosids</taxon>
        <taxon>fabids</taxon>
        <taxon>Rosales</taxon>
        <taxon>Rhamnaceae</taxon>
        <taxon>rhamnoid group</taxon>
        <taxon>Rhamneae</taxon>
        <taxon>Rhamnella</taxon>
    </lineage>
</organism>
<protein>
    <submittedName>
        <fullName evidence="1">Uncharacterized protein</fullName>
    </submittedName>
</protein>
<proteinExistence type="predicted"/>
<gene>
    <name evidence="1" type="ORF">FNV43_RR09832</name>
</gene>
<dbReference type="Proteomes" id="UP000796880">
    <property type="component" value="Unassembled WGS sequence"/>
</dbReference>
<keyword evidence="2" id="KW-1185">Reference proteome</keyword>